<proteinExistence type="predicted"/>
<reference evidence="1 2" key="1">
    <citation type="submission" date="2018-01" db="EMBL/GenBank/DDBJ databases">
        <title>The draft genome sequence of Halioglobus lutimaris HF004.</title>
        <authorList>
            <person name="Du Z.-J."/>
            <person name="Shi M.-J."/>
        </authorList>
    </citation>
    <scope>NUCLEOTIDE SEQUENCE [LARGE SCALE GENOMIC DNA]</scope>
    <source>
        <strain evidence="1 2">HF004</strain>
    </source>
</reference>
<evidence type="ECO:0000313" key="2">
    <source>
        <dbReference type="Proteomes" id="UP000235005"/>
    </source>
</evidence>
<protein>
    <submittedName>
        <fullName evidence="1">Uncharacterized protein</fullName>
    </submittedName>
</protein>
<dbReference type="Proteomes" id="UP000235005">
    <property type="component" value="Unassembled WGS sequence"/>
</dbReference>
<organism evidence="1 2">
    <name type="scientific">Pseudohalioglobus lutimaris</name>
    <dbReference type="NCBI Taxonomy" id="1737061"/>
    <lineage>
        <taxon>Bacteria</taxon>
        <taxon>Pseudomonadati</taxon>
        <taxon>Pseudomonadota</taxon>
        <taxon>Gammaproteobacteria</taxon>
        <taxon>Cellvibrionales</taxon>
        <taxon>Halieaceae</taxon>
        <taxon>Pseudohalioglobus</taxon>
    </lineage>
</organism>
<dbReference type="EMBL" id="PKUS01000003">
    <property type="protein sequence ID" value="PLW69851.1"/>
    <property type="molecule type" value="Genomic_DNA"/>
</dbReference>
<accession>A0A2N5X5U8</accession>
<dbReference type="OrthoDB" id="6353325at2"/>
<keyword evidence="2" id="KW-1185">Reference proteome</keyword>
<comment type="caution">
    <text evidence="1">The sequence shown here is derived from an EMBL/GenBank/DDBJ whole genome shotgun (WGS) entry which is preliminary data.</text>
</comment>
<evidence type="ECO:0000313" key="1">
    <source>
        <dbReference type="EMBL" id="PLW69851.1"/>
    </source>
</evidence>
<dbReference type="RefSeq" id="WP_101517405.1">
    <property type="nucleotide sequence ID" value="NZ_PKUS01000003.1"/>
</dbReference>
<name>A0A2N5X5U8_9GAMM</name>
<dbReference type="AlphaFoldDB" id="A0A2N5X5U8"/>
<gene>
    <name evidence="1" type="ORF">C0039_04780</name>
</gene>
<sequence length="262" mass="28693">MTDNWAKTPIDMSDLDLSGDGLATNWPLLHAGNNEPYPEDPQVQEAWRRYHLGDFAGAVTLGREIGGEGIVPAAFAATIYAQYVEQDEGRKSALFQQVIKWCEEAEATGLSTANLHYMHAVSMGRYSQFISMIEALAQGFGGRIKEQAQKCLELDNDHAEGHVTLAGWHAAISDQAGALMAKMLYGAERDGAFEHYDIAVALAPDSPVPLIEYADGIEVMFGDSKKADIIAKLEQAMEKRAVDAMQRLDKEKARQHLLALSA</sequence>